<dbReference type="Pfam" id="PF13291">
    <property type="entry name" value="ACT_4"/>
    <property type="match status" value="1"/>
</dbReference>
<feature type="region of interest" description="Disordered" evidence="6">
    <location>
        <begin position="31"/>
        <end position="114"/>
    </location>
</feature>
<dbReference type="InterPro" id="IPR004811">
    <property type="entry name" value="RelA/Spo_fam"/>
</dbReference>
<dbReference type="OrthoDB" id="5287211at2"/>
<dbReference type="InterPro" id="IPR004095">
    <property type="entry name" value="TGS"/>
</dbReference>
<dbReference type="FunFam" id="3.30.460.10:FF:000001">
    <property type="entry name" value="GTP pyrophosphokinase RelA"/>
    <property type="match status" value="1"/>
</dbReference>
<dbReference type="EMBL" id="VPFL01000011">
    <property type="protein sequence ID" value="TXF11762.1"/>
    <property type="molecule type" value="Genomic_DNA"/>
</dbReference>
<dbReference type="CDD" id="cd04876">
    <property type="entry name" value="ACT_RelA-SpoT"/>
    <property type="match status" value="1"/>
</dbReference>
<comment type="caution">
    <text evidence="9">The sequence shown here is derived from an EMBL/GenBank/DDBJ whole genome shotgun (WGS) entry which is preliminary data.</text>
</comment>
<evidence type="ECO:0000256" key="5">
    <source>
        <dbReference type="RuleBase" id="RU003847"/>
    </source>
</evidence>
<evidence type="ECO:0000256" key="6">
    <source>
        <dbReference type="SAM" id="MobiDB-lite"/>
    </source>
</evidence>
<evidence type="ECO:0000259" key="8">
    <source>
        <dbReference type="PROSITE" id="PS51880"/>
    </source>
</evidence>
<dbReference type="GO" id="GO:0015969">
    <property type="term" value="P:guanosine tetraphosphate metabolic process"/>
    <property type="evidence" value="ECO:0007669"/>
    <property type="project" value="InterPro"/>
</dbReference>
<dbReference type="CDD" id="cd01668">
    <property type="entry name" value="TGS_RSH"/>
    <property type="match status" value="1"/>
</dbReference>
<dbReference type="GO" id="GO:0042594">
    <property type="term" value="P:response to starvation"/>
    <property type="evidence" value="ECO:0007669"/>
    <property type="project" value="TreeGrafter"/>
</dbReference>
<dbReference type="SUPFAM" id="SSF109604">
    <property type="entry name" value="HD-domain/PDEase-like"/>
    <property type="match status" value="1"/>
</dbReference>
<dbReference type="GO" id="GO:0015949">
    <property type="term" value="P:nucleobase-containing small molecule interconversion"/>
    <property type="evidence" value="ECO:0007669"/>
    <property type="project" value="UniProtKB-ARBA"/>
</dbReference>
<evidence type="ECO:0000256" key="2">
    <source>
        <dbReference type="ARBA" id="ARBA00029754"/>
    </source>
</evidence>
<dbReference type="PROSITE" id="PS51671">
    <property type="entry name" value="ACT"/>
    <property type="match status" value="1"/>
</dbReference>
<dbReference type="PROSITE" id="PS51880">
    <property type="entry name" value="TGS"/>
    <property type="match status" value="1"/>
</dbReference>
<dbReference type="GO" id="GO:0005886">
    <property type="term" value="C:plasma membrane"/>
    <property type="evidence" value="ECO:0007669"/>
    <property type="project" value="TreeGrafter"/>
</dbReference>
<dbReference type="InterPro" id="IPR045865">
    <property type="entry name" value="ACT-like_dom_sf"/>
</dbReference>
<dbReference type="FunCoup" id="A0A5C7EL14">
    <property type="interactions" value="253"/>
</dbReference>
<dbReference type="SUPFAM" id="SSF55021">
    <property type="entry name" value="ACT-like"/>
    <property type="match status" value="1"/>
</dbReference>
<feature type="domain" description="TGS" evidence="8">
    <location>
        <begin position="345"/>
        <end position="408"/>
    </location>
</feature>
<keyword evidence="10" id="KW-1185">Reference proteome</keyword>
<feature type="compositionally biased region" description="Low complexity" evidence="6">
    <location>
        <begin position="95"/>
        <end position="110"/>
    </location>
</feature>
<dbReference type="PANTHER" id="PTHR21262">
    <property type="entry name" value="GUANOSINE-3',5'-BIS DIPHOSPHATE 3'-PYROPHOSPHOHYDROLASE"/>
    <property type="match status" value="1"/>
</dbReference>
<dbReference type="InterPro" id="IPR012676">
    <property type="entry name" value="TGS-like"/>
</dbReference>
<dbReference type="SUPFAM" id="SSF81271">
    <property type="entry name" value="TGS-like"/>
    <property type="match status" value="1"/>
</dbReference>
<evidence type="ECO:0000259" key="7">
    <source>
        <dbReference type="PROSITE" id="PS51671"/>
    </source>
</evidence>
<dbReference type="FunFam" id="3.10.20.30:FF:000002">
    <property type="entry name" value="GTP pyrophosphokinase (RelA/SpoT)"/>
    <property type="match status" value="1"/>
</dbReference>
<reference evidence="9 10" key="1">
    <citation type="submission" date="2019-08" db="EMBL/GenBank/DDBJ databases">
        <title>Pelomicrobium methylotrophicum gen. nov., sp. nov. a moderately thermophilic, facultatively anaerobic, lithoautotrophic and methylotrophic bacterium isolated from a terrestrial mud volcano.</title>
        <authorList>
            <person name="Slobodkina G.B."/>
            <person name="Merkel A.Y."/>
            <person name="Slobodkin A.I."/>
        </authorList>
    </citation>
    <scope>NUCLEOTIDE SEQUENCE [LARGE SCALE GENOMIC DNA]</scope>
    <source>
        <strain evidence="9 10">SM250</strain>
    </source>
</reference>
<dbReference type="GO" id="GO:0008893">
    <property type="term" value="F:guanosine-3',5'-bis(diphosphate) 3'-diphosphatase activity"/>
    <property type="evidence" value="ECO:0007669"/>
    <property type="project" value="TreeGrafter"/>
</dbReference>
<gene>
    <name evidence="9" type="ORF">FR698_09025</name>
</gene>
<dbReference type="CDD" id="cd05399">
    <property type="entry name" value="NT_Rel-Spo_like"/>
    <property type="match status" value="1"/>
</dbReference>
<feature type="domain" description="ACT" evidence="7">
    <location>
        <begin position="599"/>
        <end position="670"/>
    </location>
</feature>
<dbReference type="InterPro" id="IPR045600">
    <property type="entry name" value="RelA/SpoT_AH_RIS"/>
</dbReference>
<dbReference type="InterPro" id="IPR007685">
    <property type="entry name" value="RelA_SpoT"/>
</dbReference>
<dbReference type="PANTHER" id="PTHR21262:SF31">
    <property type="entry name" value="GTP PYROPHOSPHOKINASE"/>
    <property type="match status" value="1"/>
</dbReference>
<dbReference type="GO" id="GO:0008728">
    <property type="term" value="F:GTP diphosphokinase activity"/>
    <property type="evidence" value="ECO:0007669"/>
    <property type="project" value="TreeGrafter"/>
</dbReference>
<dbReference type="NCBIfam" id="TIGR00691">
    <property type="entry name" value="spoT_relA"/>
    <property type="match status" value="1"/>
</dbReference>
<comment type="similarity">
    <text evidence="5">Belongs to the relA/spoT family.</text>
</comment>
<organism evidence="9 10">
    <name type="scientific">Pelomicrobium methylotrophicum</name>
    <dbReference type="NCBI Taxonomy" id="2602750"/>
    <lineage>
        <taxon>Bacteria</taxon>
        <taxon>Pseudomonadati</taxon>
        <taxon>Pseudomonadota</taxon>
        <taxon>Hydrogenophilia</taxon>
        <taxon>Hydrogenophilia incertae sedis</taxon>
        <taxon>Pelomicrobium</taxon>
    </lineage>
</organism>
<evidence type="ECO:0000256" key="1">
    <source>
        <dbReference type="ARBA" id="ARBA00019852"/>
    </source>
</evidence>
<protein>
    <recommendedName>
        <fullName evidence="1">GTP pyrophosphokinase</fullName>
    </recommendedName>
    <alternativeName>
        <fullName evidence="3">(p)ppGpp synthase</fullName>
    </alternativeName>
    <alternativeName>
        <fullName evidence="2">ATP:GTP 3'-pyrophosphotransferase</fullName>
    </alternativeName>
    <alternativeName>
        <fullName evidence="4">ppGpp synthase I</fullName>
    </alternativeName>
</protein>
<dbReference type="InterPro" id="IPR012675">
    <property type="entry name" value="Beta-grasp_dom_sf"/>
</dbReference>
<dbReference type="Gene3D" id="3.10.20.30">
    <property type="match status" value="1"/>
</dbReference>
<comment type="function">
    <text evidence="5">In eubacteria ppGpp (guanosine 3'-diphosphate 5'-diphosphate) is a mediator of the stringent response that coordinates a variety of cellular activities in response to changes in nutritional abundance.</text>
</comment>
<dbReference type="Pfam" id="PF02824">
    <property type="entry name" value="TGS"/>
    <property type="match status" value="1"/>
</dbReference>
<dbReference type="Pfam" id="PF13328">
    <property type="entry name" value="HD_4"/>
    <property type="match status" value="2"/>
</dbReference>
<evidence type="ECO:0000256" key="4">
    <source>
        <dbReference type="ARBA" id="ARBA00033308"/>
    </source>
</evidence>
<dbReference type="SUPFAM" id="SSF81301">
    <property type="entry name" value="Nucleotidyltransferase"/>
    <property type="match status" value="1"/>
</dbReference>
<dbReference type="Pfam" id="PF04607">
    <property type="entry name" value="RelA_SpoT"/>
    <property type="match status" value="1"/>
</dbReference>
<proteinExistence type="inferred from homology"/>
<dbReference type="Gene3D" id="1.10.3210.10">
    <property type="entry name" value="Hypothetical protein af1432"/>
    <property type="match status" value="1"/>
</dbReference>
<evidence type="ECO:0000313" key="10">
    <source>
        <dbReference type="Proteomes" id="UP000321201"/>
    </source>
</evidence>
<accession>A0A5C7EL14</accession>
<evidence type="ECO:0000256" key="3">
    <source>
        <dbReference type="ARBA" id="ARBA00032407"/>
    </source>
</evidence>
<dbReference type="Pfam" id="PF19296">
    <property type="entry name" value="RelA_AH_RIS"/>
    <property type="match status" value="1"/>
</dbReference>
<dbReference type="InterPro" id="IPR002912">
    <property type="entry name" value="ACT_dom"/>
</dbReference>
<dbReference type="Gene3D" id="3.30.460.10">
    <property type="entry name" value="Beta Polymerase, domain 2"/>
    <property type="match status" value="1"/>
</dbReference>
<name>A0A5C7EL14_9PROT</name>
<dbReference type="InParanoid" id="A0A5C7EL14"/>
<evidence type="ECO:0000313" key="9">
    <source>
        <dbReference type="EMBL" id="TXF11762.1"/>
    </source>
</evidence>
<dbReference type="Gene3D" id="3.30.70.260">
    <property type="match status" value="1"/>
</dbReference>
<dbReference type="InterPro" id="IPR033655">
    <property type="entry name" value="TGS_RelA/SpoT"/>
</dbReference>
<dbReference type="AlphaFoldDB" id="A0A5C7EL14"/>
<dbReference type="SMART" id="SM00954">
    <property type="entry name" value="RelA_SpoT"/>
    <property type="match status" value="1"/>
</dbReference>
<dbReference type="InterPro" id="IPR043519">
    <property type="entry name" value="NT_sf"/>
</dbReference>
<dbReference type="Proteomes" id="UP000321201">
    <property type="component" value="Unassembled WGS sequence"/>
</dbReference>
<sequence>MLLAMVEDLRVVLIKLADQLQTLRALAGASERGAGAPLSGDATAQARVAPADSGALSPAPGAATTWKREAGEREQPHAPLPAPATERRCVQGTLPSSGAGTAPPSAGAPAEVSDEAARALARETLDIFAPLANRLGVWQLKWELEDRAFSILEPALYKKVAAQLDERRVDRERYIGRVIALLKEELERAGLKAEITGRPKHIYSIVKKMRRKRVPFEEIYDARAVRILVNEVKDCYTALGVVHNLWQPIPKEFDDYIAKPKGNHYRSLHTAVIGPEGKALEVQIRTFEMHQHSELGVAAHWRYKEGTRQDARYDDKIAWVRQLLEWKDELSDSTELAEQFRTALFQDTVYVLTPQGRVIDLPRGSTPVDFAYAVHSDLGHRCRGARVNGAIVPLNYRLENGQRVEIIAAKQGGPSRDWLNPELGYIRSPRARAKVRQYFKSLELAQSLAEGRAVVERELSRRGLTAMSLEQVAQRLNFQKVDDLFAAVARGEVNSRSLAQALGEKPAPTGLQETVPVHRPTSPSGAGILVGGMGDLLTVFARCCRPAPPDPILGYVTRGRGVSIHRRGCTTLAKLVERHPERVMDAEWSVGEGMTFEADVVVEANDRPGLLRDIYDVVARERINITAANTMTRGHVARMFFTLQIAHLEQLKRLLALVREVPGVMRASRR</sequence>
<feature type="compositionally biased region" description="Basic and acidic residues" evidence="6">
    <location>
        <begin position="66"/>
        <end position="76"/>
    </location>
</feature>